<comment type="function">
    <text evidence="2">May mediate accelerated ATP-independent bidirectional transbilayer migration of phospholipids upon binding calcium ions that results in a loss of phospholipid asymmetry in the plasma membrane.</text>
</comment>
<dbReference type="Proteomes" id="UP000276834">
    <property type="component" value="Unassembled WGS sequence"/>
</dbReference>
<evidence type="ECO:0000256" key="3">
    <source>
        <dbReference type="SAM" id="MobiDB-lite"/>
    </source>
</evidence>
<feature type="compositionally biased region" description="Polar residues" evidence="3">
    <location>
        <begin position="23"/>
        <end position="40"/>
    </location>
</feature>
<feature type="region of interest" description="Disordered" evidence="3">
    <location>
        <begin position="18"/>
        <end position="40"/>
    </location>
</feature>
<dbReference type="STRING" id="44316.ENSEGOP00005017514"/>
<comment type="similarity">
    <text evidence="1 2">Belongs to the phospholipid scramblase family.</text>
</comment>
<evidence type="ECO:0000256" key="2">
    <source>
        <dbReference type="RuleBase" id="RU363116"/>
    </source>
</evidence>
<keyword evidence="5" id="KW-1185">Reference proteome</keyword>
<dbReference type="AlphaFoldDB" id="A0A3L8SA46"/>
<comment type="cofactor">
    <cofactor evidence="2">
        <name>Ca(2+)</name>
        <dbReference type="ChEBI" id="CHEBI:29108"/>
    </cofactor>
</comment>
<dbReference type="OrthoDB" id="444338at2759"/>
<keyword evidence="2" id="KW-0449">Lipoprotein</keyword>
<proteinExistence type="inferred from homology"/>
<dbReference type="InterPro" id="IPR005552">
    <property type="entry name" value="Scramblase"/>
</dbReference>
<accession>A0A3L8SA46</accession>
<keyword evidence="2" id="KW-0106">Calcium</keyword>
<evidence type="ECO:0000256" key="1">
    <source>
        <dbReference type="ARBA" id="ARBA00005350"/>
    </source>
</evidence>
<name>A0A3L8SA46_CHLGU</name>
<evidence type="ECO:0000313" key="5">
    <source>
        <dbReference type="Proteomes" id="UP000276834"/>
    </source>
</evidence>
<dbReference type="GO" id="GO:0017128">
    <property type="term" value="F:phospholipid scramblase activity"/>
    <property type="evidence" value="ECO:0007669"/>
    <property type="project" value="InterPro"/>
</dbReference>
<dbReference type="PANTHER" id="PTHR23248">
    <property type="entry name" value="PHOSPHOLIPID SCRAMBLASE-RELATED"/>
    <property type="match status" value="1"/>
</dbReference>
<organism evidence="4 5">
    <name type="scientific">Chloebia gouldiae</name>
    <name type="common">Gouldian finch</name>
    <name type="synonym">Erythrura gouldiae</name>
    <dbReference type="NCBI Taxonomy" id="44316"/>
    <lineage>
        <taxon>Eukaryota</taxon>
        <taxon>Metazoa</taxon>
        <taxon>Chordata</taxon>
        <taxon>Craniata</taxon>
        <taxon>Vertebrata</taxon>
        <taxon>Euteleostomi</taxon>
        <taxon>Archelosauria</taxon>
        <taxon>Archosauria</taxon>
        <taxon>Dinosauria</taxon>
        <taxon>Saurischia</taxon>
        <taxon>Theropoda</taxon>
        <taxon>Coelurosauria</taxon>
        <taxon>Aves</taxon>
        <taxon>Neognathae</taxon>
        <taxon>Neoaves</taxon>
        <taxon>Telluraves</taxon>
        <taxon>Australaves</taxon>
        <taxon>Passeriformes</taxon>
        <taxon>Passeroidea</taxon>
        <taxon>Passeridae</taxon>
        <taxon>Chloebia</taxon>
    </lineage>
</organism>
<protein>
    <recommendedName>
        <fullName evidence="2">Phospholipid scramblase</fullName>
    </recommendedName>
</protein>
<sequence length="340" mass="38038">MASQESQGQTKLIFKDYLPGSSDIPQQNTPVEPTSLWKQTSHTHNLPPGLEYLNQNSTCFALLAILGTETSSKYEIKNPLGQRVYFAVEENGCFDRKLCSPIRAFTIRIADNAGREVIRVIRPLRCTSCCFPCFLQQLEVQSPPGTVAGYVVQNWDPFLPKFTIQNESKEDVLKIIGPCATCGCFEDVDFEVKALNEMTTIGKISKYWSGFVNNVFTNTANFGIQVPVDLDVRIKAVMIGACFLIIEKKREERREKREKGVLARKMRADFINPTPGYFGPLYEKRVEELVPLLVLGTTGSDEEPTSGAPELKAVESNVLNIQTISNIEILEIGIKDLKEC</sequence>
<comment type="caution">
    <text evidence="4">The sequence shown here is derived from an EMBL/GenBank/DDBJ whole genome shotgun (WGS) entry which is preliminary data.</text>
</comment>
<dbReference type="GO" id="GO:0005886">
    <property type="term" value="C:plasma membrane"/>
    <property type="evidence" value="ECO:0007669"/>
    <property type="project" value="TreeGrafter"/>
</dbReference>
<evidence type="ECO:0000313" key="4">
    <source>
        <dbReference type="EMBL" id="RLV99166.1"/>
    </source>
</evidence>
<reference evidence="4 5" key="1">
    <citation type="journal article" date="2018" name="Proc. R. Soc. B">
        <title>A non-coding region near Follistatin controls head colour polymorphism in the Gouldian finch.</title>
        <authorList>
            <person name="Toomey M.B."/>
            <person name="Marques C.I."/>
            <person name="Andrade P."/>
            <person name="Araujo P.M."/>
            <person name="Sabatino S."/>
            <person name="Gazda M.A."/>
            <person name="Afonso S."/>
            <person name="Lopes R.J."/>
            <person name="Corbo J.C."/>
            <person name="Carneiro M."/>
        </authorList>
    </citation>
    <scope>NUCLEOTIDE SEQUENCE [LARGE SCALE GENOMIC DNA]</scope>
    <source>
        <strain evidence="4">Red01</strain>
        <tissue evidence="4">Muscle</tissue>
    </source>
</reference>
<gene>
    <name evidence="4" type="ORF">DV515_00010102</name>
</gene>
<dbReference type="Pfam" id="PF03803">
    <property type="entry name" value="Scramblase"/>
    <property type="match status" value="1"/>
</dbReference>
<dbReference type="EMBL" id="QUSF01000034">
    <property type="protein sequence ID" value="RLV99166.1"/>
    <property type="molecule type" value="Genomic_DNA"/>
</dbReference>
<keyword evidence="2" id="KW-0564">Palmitate</keyword>
<dbReference type="PANTHER" id="PTHR23248:SF25">
    <property type="entry name" value="PHOSPHOLIPID SCRAMBLASE FAMILY MEMBER 5"/>
    <property type="match status" value="1"/>
</dbReference>